<dbReference type="Proteomes" id="UP000051581">
    <property type="component" value="Unassembled WGS sequence"/>
</dbReference>
<dbReference type="RefSeq" id="WP_057825354.1">
    <property type="nucleotide sequence ID" value="NZ_AZEA01000011.1"/>
</dbReference>
<dbReference type="AlphaFoldDB" id="A0A0R1KXP1"/>
<dbReference type="GO" id="GO:0005576">
    <property type="term" value="C:extracellular region"/>
    <property type="evidence" value="ECO:0007669"/>
    <property type="project" value="InterPro"/>
</dbReference>
<dbReference type="EMBL" id="AZEA01000011">
    <property type="protein sequence ID" value="KRK88252.1"/>
    <property type="molecule type" value="Genomic_DNA"/>
</dbReference>
<keyword evidence="4" id="KW-1185">Reference proteome</keyword>
<comment type="caution">
    <text evidence="3">The sequence shown here is derived from an EMBL/GenBank/DDBJ whole genome shotgun (WGS) entry which is preliminary data.</text>
</comment>
<evidence type="ECO:0000259" key="2">
    <source>
        <dbReference type="Pfam" id="PF03496"/>
    </source>
</evidence>
<proteinExistence type="predicted"/>
<sequence>MLKLKATLLLAAALIGLSIQAPSSANSVKTEVDGNTSTTVATSYSVKVKDIGRHYLVTNKTAKLHPFSSGKVSSHKSLTIPKNSVLTVQGNKQHLKGKIISLVGKKHQYFLAHPNNFVYNSTGVRNTPQTAHELKNGSKKWAKSLKNGQIKAIRYYTDKGYTKINTALRFPKQPASKKVTDSISKINAGIQTFKLAKPLTVYRGTSTIGLKKSLGNRSIKIGHSYADPAYSSCTLSQMIALGFSPQHVVLKVNLPAGHHGAYIDPISTNVGEKEYLLDSGAKLIVTGYQKAQSTVHTVVTVKKRGHAAKHHATNVKTNYTLVTLNVKQ</sequence>
<name>A0A0R1KXP1_9LACO</name>
<dbReference type="PROSITE" id="PS51996">
    <property type="entry name" value="TR_MART"/>
    <property type="match status" value="1"/>
</dbReference>
<gene>
    <name evidence="3" type="ORF">FD17_GL000552</name>
</gene>
<dbReference type="SUPFAM" id="SSF56399">
    <property type="entry name" value="ADP-ribosylation"/>
    <property type="match status" value="1"/>
</dbReference>
<organism evidence="3 4">
    <name type="scientific">Lentilactobacillus sunkii DSM 19904</name>
    <dbReference type="NCBI Taxonomy" id="1423808"/>
    <lineage>
        <taxon>Bacteria</taxon>
        <taxon>Bacillati</taxon>
        <taxon>Bacillota</taxon>
        <taxon>Bacilli</taxon>
        <taxon>Lactobacillales</taxon>
        <taxon>Lactobacillaceae</taxon>
        <taxon>Lentilactobacillus</taxon>
    </lineage>
</organism>
<dbReference type="OrthoDB" id="2327579at2"/>
<keyword evidence="1" id="KW-0732">Signal</keyword>
<dbReference type="PATRIC" id="fig|1423808.3.peg.558"/>
<feature type="chain" id="PRO_5006406932" description="ADP ribosyltransferase domain-containing protein" evidence="1">
    <location>
        <begin position="26"/>
        <end position="328"/>
    </location>
</feature>
<dbReference type="Pfam" id="PF03496">
    <property type="entry name" value="ADPrib_exo_Tox"/>
    <property type="match status" value="1"/>
</dbReference>
<feature type="domain" description="ADP ribosyltransferase" evidence="2">
    <location>
        <begin position="138"/>
        <end position="301"/>
    </location>
</feature>
<dbReference type="Gene3D" id="3.90.176.10">
    <property type="entry name" value="Toxin ADP-ribosyltransferase, Chain A, domain 1"/>
    <property type="match status" value="1"/>
</dbReference>
<dbReference type="InterPro" id="IPR003540">
    <property type="entry name" value="ADP-ribosyltransferase"/>
</dbReference>
<accession>A0A0R1KXP1</accession>
<evidence type="ECO:0000256" key="1">
    <source>
        <dbReference type="SAM" id="SignalP"/>
    </source>
</evidence>
<feature type="signal peptide" evidence="1">
    <location>
        <begin position="1"/>
        <end position="25"/>
    </location>
</feature>
<protein>
    <recommendedName>
        <fullName evidence="2">ADP ribosyltransferase domain-containing protein</fullName>
    </recommendedName>
</protein>
<evidence type="ECO:0000313" key="3">
    <source>
        <dbReference type="EMBL" id="KRK88252.1"/>
    </source>
</evidence>
<evidence type="ECO:0000313" key="4">
    <source>
        <dbReference type="Proteomes" id="UP000051581"/>
    </source>
</evidence>
<reference evidence="3 4" key="1">
    <citation type="journal article" date="2015" name="Genome Announc.">
        <title>Expanding the biotechnology potential of lactobacilli through comparative genomics of 213 strains and associated genera.</title>
        <authorList>
            <person name="Sun Z."/>
            <person name="Harris H.M."/>
            <person name="McCann A."/>
            <person name="Guo C."/>
            <person name="Argimon S."/>
            <person name="Zhang W."/>
            <person name="Yang X."/>
            <person name="Jeffery I.B."/>
            <person name="Cooney J.C."/>
            <person name="Kagawa T.F."/>
            <person name="Liu W."/>
            <person name="Song Y."/>
            <person name="Salvetti E."/>
            <person name="Wrobel A."/>
            <person name="Rasinkangas P."/>
            <person name="Parkhill J."/>
            <person name="Rea M.C."/>
            <person name="O'Sullivan O."/>
            <person name="Ritari J."/>
            <person name="Douillard F.P."/>
            <person name="Paul Ross R."/>
            <person name="Yang R."/>
            <person name="Briner A.E."/>
            <person name="Felis G.E."/>
            <person name="de Vos W.M."/>
            <person name="Barrangou R."/>
            <person name="Klaenhammer T.R."/>
            <person name="Caufield P.W."/>
            <person name="Cui Y."/>
            <person name="Zhang H."/>
            <person name="O'Toole P.W."/>
        </authorList>
    </citation>
    <scope>NUCLEOTIDE SEQUENCE [LARGE SCALE GENOMIC DNA]</scope>
    <source>
        <strain evidence="3 4">DSM 19904</strain>
    </source>
</reference>